<sequence>MEPKIKILLSDGKINEKRIKLLKFIEKYGSLNNASKEMGITYKHAWDEIKDMEKSLNEKLLLIISRGRKGRGTTLREKAKEILNDYEVYEKGLNLEISDKFWESLSIMSARNKLNGTIEEIKIEGVAAEIKIKIDNPVEIVALITRTSAERLKLKKGDKTFAIIKATDVMMGK</sequence>
<dbReference type="Gene3D" id="1.10.10.10">
    <property type="entry name" value="Winged helix-like DNA-binding domain superfamily/Winged helix DNA-binding domain"/>
    <property type="match status" value="1"/>
</dbReference>
<accession>A0A8J7Z2C0</accession>
<dbReference type="PROSITE" id="PS51866">
    <property type="entry name" value="MOP"/>
    <property type="match status" value="1"/>
</dbReference>
<dbReference type="Pfam" id="PF03459">
    <property type="entry name" value="TOBE"/>
    <property type="match status" value="1"/>
</dbReference>
<feature type="domain" description="Mop" evidence="2">
    <location>
        <begin position="107"/>
        <end position="173"/>
    </location>
</feature>
<name>A0A8J7Z2C0_9ARCH</name>
<proteinExistence type="predicted"/>
<evidence type="ECO:0000259" key="2">
    <source>
        <dbReference type="PROSITE" id="PS51866"/>
    </source>
</evidence>
<organism evidence="3 4">
    <name type="scientific">Candidatus Altarchaeum hamiconexum</name>
    <dbReference type="NCBI Taxonomy" id="1803513"/>
    <lineage>
        <taxon>Archaea</taxon>
        <taxon>Candidatus Altarchaeota</taxon>
        <taxon>Candidatus Altiarchaeia</taxon>
        <taxon>Candidatus Altarchaeales</taxon>
        <taxon>Candidatus Altarchaeaceae</taxon>
        <taxon>Candidatus Altarchaeum</taxon>
    </lineage>
</organism>
<dbReference type="Gene3D" id="2.40.50.100">
    <property type="match status" value="1"/>
</dbReference>
<dbReference type="AlphaFoldDB" id="A0A8J7Z2C0"/>
<dbReference type="PANTHER" id="PTHR30432:SF1">
    <property type="entry name" value="DNA-BINDING TRANSCRIPTIONAL DUAL REGULATOR MODE"/>
    <property type="match status" value="1"/>
</dbReference>
<dbReference type="SUPFAM" id="SSF50331">
    <property type="entry name" value="MOP-like"/>
    <property type="match status" value="1"/>
</dbReference>
<dbReference type="GO" id="GO:0015689">
    <property type="term" value="P:molybdate ion transport"/>
    <property type="evidence" value="ECO:0007669"/>
    <property type="project" value="InterPro"/>
</dbReference>
<evidence type="ECO:0000313" key="4">
    <source>
        <dbReference type="Proteomes" id="UP000738826"/>
    </source>
</evidence>
<dbReference type="PANTHER" id="PTHR30432">
    <property type="entry name" value="TRANSCRIPTIONAL REGULATOR MODE"/>
    <property type="match status" value="1"/>
</dbReference>
<dbReference type="InterPro" id="IPR051815">
    <property type="entry name" value="Molybdate_resp_trans_reg"/>
</dbReference>
<gene>
    <name evidence="3" type="ORF">GW779_04775</name>
</gene>
<evidence type="ECO:0000256" key="1">
    <source>
        <dbReference type="ARBA" id="ARBA00022505"/>
    </source>
</evidence>
<dbReference type="InterPro" id="IPR036388">
    <property type="entry name" value="WH-like_DNA-bd_sf"/>
</dbReference>
<protein>
    <submittedName>
        <fullName evidence="3">LysR family transcriptional regulator</fullName>
    </submittedName>
</protein>
<dbReference type="InterPro" id="IPR004606">
    <property type="entry name" value="Mop_domain"/>
</dbReference>
<dbReference type="InterPro" id="IPR036390">
    <property type="entry name" value="WH_DNA-bd_sf"/>
</dbReference>
<evidence type="ECO:0000313" key="3">
    <source>
        <dbReference type="EMBL" id="NCS91708.1"/>
    </source>
</evidence>
<reference evidence="3" key="1">
    <citation type="submission" date="2019-11" db="EMBL/GenBank/DDBJ databases">
        <title>Lipid analysis of CO2-rich subsurface aquifers suggests an autotrophy-based deep biosphere with lysolipids enriched in CPR bacteria.</title>
        <authorList>
            <person name="Probst A.J."/>
            <person name="Elling F.J."/>
            <person name="Castelle C.J."/>
            <person name="Zhu Q."/>
            <person name="Elvert M."/>
            <person name="Birarda G."/>
            <person name="Holman H.-Y."/>
            <person name="Lane K.R."/>
            <person name="Ladd B."/>
            <person name="Ryan M.C."/>
            <person name="Woyke T."/>
            <person name="Hinrichs K.-U."/>
            <person name="Banfield J.F."/>
        </authorList>
    </citation>
    <scope>NUCLEOTIDE SEQUENCE</scope>
    <source>
        <strain evidence="3">CG_2015-04_33_537</strain>
    </source>
</reference>
<keyword evidence="1" id="KW-0500">Molybdenum</keyword>
<dbReference type="EMBL" id="JAACQH010000102">
    <property type="protein sequence ID" value="NCS91708.1"/>
    <property type="molecule type" value="Genomic_DNA"/>
</dbReference>
<dbReference type="InterPro" id="IPR005116">
    <property type="entry name" value="Transp-assoc_OB_typ1"/>
</dbReference>
<comment type="caution">
    <text evidence="3">The sequence shown here is derived from an EMBL/GenBank/DDBJ whole genome shotgun (WGS) entry which is preliminary data.</text>
</comment>
<dbReference type="SUPFAM" id="SSF46785">
    <property type="entry name" value="Winged helix' DNA-binding domain"/>
    <property type="match status" value="1"/>
</dbReference>
<dbReference type="Proteomes" id="UP000738826">
    <property type="component" value="Unassembled WGS sequence"/>
</dbReference>
<dbReference type="NCBIfam" id="TIGR00638">
    <property type="entry name" value="Mop"/>
    <property type="match status" value="1"/>
</dbReference>
<dbReference type="InterPro" id="IPR008995">
    <property type="entry name" value="Mo/tungstate-bd_C_term_dom"/>
</dbReference>